<comment type="caution">
    <text evidence="1">The sequence shown here is derived from an EMBL/GenBank/DDBJ whole genome shotgun (WGS) entry which is preliminary data.</text>
</comment>
<reference evidence="2" key="1">
    <citation type="journal article" date="2020" name="bioRxiv">
        <title>A rank-normalized archaeal taxonomy based on genome phylogeny resolves widespread incomplete and uneven classifications.</title>
        <authorList>
            <person name="Rinke C."/>
            <person name="Chuvochina M."/>
            <person name="Mussig A.J."/>
            <person name="Chaumeil P.-A."/>
            <person name="Waite D.W."/>
            <person name="Whitman W.B."/>
            <person name="Parks D.H."/>
            <person name="Hugenholtz P."/>
        </authorList>
    </citation>
    <scope>NUCLEOTIDE SEQUENCE [LARGE SCALE GENOMIC DNA]</scope>
</reference>
<dbReference type="Proteomes" id="UP000586031">
    <property type="component" value="Unassembled WGS sequence"/>
</dbReference>
<protein>
    <submittedName>
        <fullName evidence="1">AIM24 family protein</fullName>
    </submittedName>
</protein>
<dbReference type="InterPro" id="IPR036983">
    <property type="entry name" value="AIM24_sf"/>
</dbReference>
<dbReference type="InterPro" id="IPR002838">
    <property type="entry name" value="AIM24"/>
</dbReference>
<dbReference type="PANTHER" id="PTHR43657:SF1">
    <property type="entry name" value="ALTERED INHERITANCE OF MITOCHONDRIA PROTEIN 24, MITOCHONDRIAL"/>
    <property type="match status" value="1"/>
</dbReference>
<dbReference type="EMBL" id="DUHE01000255">
    <property type="protein sequence ID" value="HII84943.1"/>
    <property type="molecule type" value="Genomic_DNA"/>
</dbReference>
<dbReference type="Pfam" id="PF01987">
    <property type="entry name" value="AIM24"/>
    <property type="match status" value="1"/>
</dbReference>
<evidence type="ECO:0000313" key="1">
    <source>
        <dbReference type="EMBL" id="HII84943.1"/>
    </source>
</evidence>
<name>A0A7J4TN44_9EURY</name>
<accession>A0A7J4TN44</accession>
<evidence type="ECO:0000313" key="2">
    <source>
        <dbReference type="Proteomes" id="UP000586031"/>
    </source>
</evidence>
<dbReference type="AlphaFoldDB" id="A0A7J4TN44"/>
<proteinExistence type="predicted"/>
<organism evidence="1 2">
    <name type="scientific">Methanobacterium subterraneum</name>
    <dbReference type="NCBI Taxonomy" id="59277"/>
    <lineage>
        <taxon>Archaea</taxon>
        <taxon>Methanobacteriati</taxon>
        <taxon>Methanobacteriota</taxon>
        <taxon>Methanomada group</taxon>
        <taxon>Methanobacteria</taxon>
        <taxon>Methanobacteriales</taxon>
        <taxon>Methanobacteriaceae</taxon>
        <taxon>Methanobacterium</taxon>
    </lineage>
</organism>
<dbReference type="InterPro" id="IPR016031">
    <property type="entry name" value="Trp_RNA-bd_attenuator-like_dom"/>
</dbReference>
<feature type="non-terminal residue" evidence="1">
    <location>
        <position position="143"/>
    </location>
</feature>
<sequence length="143" mass="15351">MQMLVTELSPGDEVYGEAGKFLWKTSNVDMDTRFGSQKHEGKSFLDKAIGTAIDMGKRTLAGESMAFVHFTPLGGDGKASFAQMIPGEILAMELDGSREMFVQSDGLLAAESTIDFDIALTKRLGAGAFGGQGFILERFSDKG</sequence>
<dbReference type="Gene3D" id="3.60.160.10">
    <property type="entry name" value="Mitochondrial biogenesis AIM24"/>
    <property type="match status" value="1"/>
</dbReference>
<gene>
    <name evidence="1" type="ORF">HA271_09000</name>
</gene>
<dbReference type="SUPFAM" id="SSF51219">
    <property type="entry name" value="TRAP-like"/>
    <property type="match status" value="1"/>
</dbReference>
<dbReference type="PANTHER" id="PTHR43657">
    <property type="entry name" value="TRYPTOPHAN RNA-BINDING ATTENUATOR PROTEIN-LIKE PROTEIN"/>
    <property type="match status" value="1"/>
</dbReference>